<dbReference type="GO" id="GO:0004386">
    <property type="term" value="F:helicase activity"/>
    <property type="evidence" value="ECO:0007669"/>
    <property type="project" value="UniProtKB-KW"/>
</dbReference>
<keyword evidence="1" id="KW-0547">Nucleotide-binding</keyword>
<evidence type="ECO:0000313" key="1">
    <source>
        <dbReference type="EMBL" id="MRY14952.1"/>
    </source>
</evidence>
<dbReference type="EMBL" id="WKLP01000108">
    <property type="protein sequence ID" value="MRY14952.1"/>
    <property type="molecule type" value="Genomic_DNA"/>
</dbReference>
<keyword evidence="1" id="KW-0347">Helicase</keyword>
<organism evidence="1">
    <name type="scientific">Parabacteroides goldsteinii</name>
    <dbReference type="NCBI Taxonomy" id="328812"/>
    <lineage>
        <taxon>Bacteria</taxon>
        <taxon>Pseudomonadati</taxon>
        <taxon>Bacteroidota</taxon>
        <taxon>Bacteroidia</taxon>
        <taxon>Bacteroidales</taxon>
        <taxon>Tannerellaceae</taxon>
        <taxon>Parabacteroides</taxon>
    </lineage>
</organism>
<keyword evidence="1" id="KW-0378">Hydrolase</keyword>
<sequence length="144" mass="16682">HLGSELQRKAATILSIEKDEEPAQSVVKALKVRDGSPLDVPLMLFAWDKEAGMHVYKGEKPREEKEKRKERELVNVARDIFGRQTRITYIDLCEQLQQVLDIKERTAKSYIRFMRERDIITKETANQSCFVIGSYNLQRNASCP</sequence>
<dbReference type="AlphaFoldDB" id="A0A6G1ZMB9"/>
<feature type="non-terminal residue" evidence="1">
    <location>
        <position position="1"/>
    </location>
</feature>
<name>A0A6G1ZMB9_9BACT</name>
<gene>
    <name evidence="1" type="ORF">GKE01_26490</name>
</gene>
<accession>A0A6G1ZMB9</accession>
<protein>
    <submittedName>
        <fullName evidence="1">Bifunctional DNA primase/helicase</fullName>
    </submittedName>
</protein>
<proteinExistence type="predicted"/>
<comment type="caution">
    <text evidence="1">The sequence shown here is derived from an EMBL/GenBank/DDBJ whole genome shotgun (WGS) entry which is preliminary data.</text>
</comment>
<keyword evidence="1" id="KW-0067">ATP-binding</keyword>
<reference evidence="1" key="1">
    <citation type="journal article" date="2019" name="Nat. Med.">
        <title>A library of human gut bacterial isolates paired with longitudinal multiomics data enables mechanistic microbiome research.</title>
        <authorList>
            <person name="Poyet M."/>
            <person name="Groussin M."/>
            <person name="Gibbons S.M."/>
            <person name="Avila-Pacheco J."/>
            <person name="Jiang X."/>
            <person name="Kearney S.M."/>
            <person name="Perrotta A.R."/>
            <person name="Berdy B."/>
            <person name="Zhao S."/>
            <person name="Lieberman T.D."/>
            <person name="Swanson P.K."/>
            <person name="Smith M."/>
            <person name="Roesemann S."/>
            <person name="Alexander J.E."/>
            <person name="Rich S.A."/>
            <person name="Livny J."/>
            <person name="Vlamakis H."/>
            <person name="Clish C."/>
            <person name="Bullock K."/>
            <person name="Deik A."/>
            <person name="Scott J."/>
            <person name="Pierce K.A."/>
            <person name="Xavier R.J."/>
            <person name="Alm E.J."/>
        </authorList>
    </citation>
    <scope>NUCLEOTIDE SEQUENCE</scope>
    <source>
        <strain evidence="1">BIOML-A4</strain>
    </source>
</reference>